<dbReference type="RefSeq" id="WP_264944227.1">
    <property type="nucleotide sequence ID" value="NZ_JAPDRA010000004.1"/>
</dbReference>
<evidence type="ECO:0000313" key="3">
    <source>
        <dbReference type="Proteomes" id="UP001596977"/>
    </source>
</evidence>
<gene>
    <name evidence="2" type="ORF">ACFQ1E_10115</name>
</gene>
<feature type="signal peptide" evidence="1">
    <location>
        <begin position="1"/>
        <end position="24"/>
    </location>
</feature>
<name>A0ABW3H5H8_9SPHN</name>
<evidence type="ECO:0000313" key="2">
    <source>
        <dbReference type="EMBL" id="MFD0946693.1"/>
    </source>
</evidence>
<reference evidence="3" key="1">
    <citation type="journal article" date="2019" name="Int. J. Syst. Evol. Microbiol.">
        <title>The Global Catalogue of Microorganisms (GCM) 10K type strain sequencing project: providing services to taxonomists for standard genome sequencing and annotation.</title>
        <authorList>
            <consortium name="The Broad Institute Genomics Platform"/>
            <consortium name="The Broad Institute Genome Sequencing Center for Infectious Disease"/>
            <person name="Wu L."/>
            <person name="Ma J."/>
        </authorList>
    </citation>
    <scope>NUCLEOTIDE SEQUENCE [LARGE SCALE GENOMIC DNA]</scope>
    <source>
        <strain evidence="3">CCUG 62982</strain>
    </source>
</reference>
<dbReference type="InterPro" id="IPR011990">
    <property type="entry name" value="TPR-like_helical_dom_sf"/>
</dbReference>
<dbReference type="Proteomes" id="UP001596977">
    <property type="component" value="Unassembled WGS sequence"/>
</dbReference>
<keyword evidence="1" id="KW-0732">Signal</keyword>
<dbReference type="EMBL" id="JBHTJG010000004">
    <property type="protein sequence ID" value="MFD0946693.1"/>
    <property type="molecule type" value="Genomic_DNA"/>
</dbReference>
<keyword evidence="3" id="KW-1185">Reference proteome</keyword>
<protein>
    <submittedName>
        <fullName evidence="2">Tetratricopeptide repeat protein</fullName>
    </submittedName>
</protein>
<accession>A0ABW3H5H8</accession>
<comment type="caution">
    <text evidence="2">The sequence shown here is derived from an EMBL/GenBank/DDBJ whole genome shotgun (WGS) entry which is preliminary data.</text>
</comment>
<evidence type="ECO:0000256" key="1">
    <source>
        <dbReference type="SAM" id="SignalP"/>
    </source>
</evidence>
<feature type="chain" id="PRO_5047186944" evidence="1">
    <location>
        <begin position="25"/>
        <end position="316"/>
    </location>
</feature>
<sequence>MARRSWIALTAGLMLAALPAPAQAEEAFMVGRFPAAYRDAAMLLSLSIDRLHGRDGGALGFAIERALSQPDARGEVHFDLIGGSRRGPGNAEGVLSGAVSSGVEDNYWKRKDKDCAERDANKKCIKEVEKEVDCTRRVINLNADLRITRTTDGRIVYSTSKPLREEQSWCHGAGERPASTVEESITRMINAIAAQVRVEIVPRWERYSIRYRETPKGLPKDLAKRFRASMKTSERNRPGACQEWAAIDAAAPGHPSILFDLGLCAEAAGEYEQALAYYRRADPLIGGRGNEASRGIDRVQRIQAALYDDSERDGRR</sequence>
<dbReference type="Gene3D" id="1.25.40.10">
    <property type="entry name" value="Tetratricopeptide repeat domain"/>
    <property type="match status" value="1"/>
</dbReference>
<organism evidence="2 3">
    <name type="scientific">Sphingomonas canadensis</name>
    <dbReference type="NCBI Taxonomy" id="1219257"/>
    <lineage>
        <taxon>Bacteria</taxon>
        <taxon>Pseudomonadati</taxon>
        <taxon>Pseudomonadota</taxon>
        <taxon>Alphaproteobacteria</taxon>
        <taxon>Sphingomonadales</taxon>
        <taxon>Sphingomonadaceae</taxon>
        <taxon>Sphingomonas</taxon>
    </lineage>
</organism>
<proteinExistence type="predicted"/>